<dbReference type="Gene3D" id="2.60.40.10">
    <property type="entry name" value="Immunoglobulins"/>
    <property type="match status" value="2"/>
</dbReference>
<evidence type="ECO:0000313" key="4">
    <source>
        <dbReference type="EMBL" id="GFO69389.1"/>
    </source>
</evidence>
<dbReference type="InterPro" id="IPR012334">
    <property type="entry name" value="Pectin_lyas_fold"/>
</dbReference>
<keyword evidence="1" id="KW-0812">Transmembrane</keyword>
<proteinExistence type="predicted"/>
<accession>A0A6V8NE42</accession>
<keyword evidence="1" id="KW-0472">Membrane</keyword>
<evidence type="ECO:0000256" key="2">
    <source>
        <dbReference type="SAM" id="SignalP"/>
    </source>
</evidence>
<evidence type="ECO:0000313" key="5">
    <source>
        <dbReference type="Proteomes" id="UP000587586"/>
    </source>
</evidence>
<dbReference type="EMBL" id="BLXZ01000006">
    <property type="protein sequence ID" value="GFO69389.1"/>
    <property type="molecule type" value="Genomic_DNA"/>
</dbReference>
<gene>
    <name evidence="4" type="ORF">GMLC_29680</name>
</gene>
<dbReference type="PROSITE" id="PS50853">
    <property type="entry name" value="FN3"/>
    <property type="match status" value="1"/>
</dbReference>
<dbReference type="NCBIfam" id="NF041770">
    <property type="entry name" value="CFI_box_CTERM"/>
    <property type="match status" value="1"/>
</dbReference>
<dbReference type="InterPro" id="IPR036116">
    <property type="entry name" value="FN3_sf"/>
</dbReference>
<dbReference type="InterPro" id="IPR039448">
    <property type="entry name" value="Beta_helix"/>
</dbReference>
<evidence type="ECO:0000256" key="1">
    <source>
        <dbReference type="SAM" id="Phobius"/>
    </source>
</evidence>
<dbReference type="InterPro" id="IPR049886">
    <property type="entry name" value="CFI_box_CTERM_dom"/>
</dbReference>
<comment type="caution">
    <text evidence="4">The sequence shown here is derived from an EMBL/GenBank/DDBJ whole genome shotgun (WGS) entry which is preliminary data.</text>
</comment>
<feature type="chain" id="PRO_5028247888" description="Fibronectin type-III domain-containing protein" evidence="2">
    <location>
        <begin position="26"/>
        <end position="828"/>
    </location>
</feature>
<feature type="transmembrane region" description="Helical" evidence="1">
    <location>
        <begin position="612"/>
        <end position="632"/>
    </location>
</feature>
<organism evidence="4 5">
    <name type="scientific">Geomonas limicola</name>
    <dbReference type="NCBI Taxonomy" id="2740186"/>
    <lineage>
        <taxon>Bacteria</taxon>
        <taxon>Pseudomonadati</taxon>
        <taxon>Thermodesulfobacteriota</taxon>
        <taxon>Desulfuromonadia</taxon>
        <taxon>Geobacterales</taxon>
        <taxon>Geobacteraceae</taxon>
        <taxon>Geomonas</taxon>
    </lineage>
</organism>
<dbReference type="RefSeq" id="WP_183361978.1">
    <property type="nucleotide sequence ID" value="NZ_BLXZ01000006.1"/>
</dbReference>
<dbReference type="AlphaFoldDB" id="A0A6V8NE42"/>
<dbReference type="Gene3D" id="2.160.20.10">
    <property type="entry name" value="Single-stranded right-handed beta-helix, Pectin lyase-like"/>
    <property type="match status" value="1"/>
</dbReference>
<protein>
    <recommendedName>
        <fullName evidence="3">Fibronectin type-III domain-containing protein</fullName>
    </recommendedName>
</protein>
<evidence type="ECO:0000259" key="3">
    <source>
        <dbReference type="PROSITE" id="PS50853"/>
    </source>
</evidence>
<keyword evidence="1" id="KW-1133">Transmembrane helix</keyword>
<dbReference type="InterPro" id="IPR011050">
    <property type="entry name" value="Pectin_lyase_fold/virulence"/>
</dbReference>
<dbReference type="Proteomes" id="UP000587586">
    <property type="component" value="Unassembled WGS sequence"/>
</dbReference>
<name>A0A6V8NE42_9BACT</name>
<dbReference type="CDD" id="cd00063">
    <property type="entry name" value="FN3"/>
    <property type="match status" value="1"/>
</dbReference>
<dbReference type="InterPro" id="IPR013783">
    <property type="entry name" value="Ig-like_fold"/>
</dbReference>
<dbReference type="SUPFAM" id="SSF51126">
    <property type="entry name" value="Pectin lyase-like"/>
    <property type="match status" value="1"/>
</dbReference>
<feature type="signal peptide" evidence="2">
    <location>
        <begin position="1"/>
        <end position="25"/>
    </location>
</feature>
<dbReference type="SUPFAM" id="SSF49265">
    <property type="entry name" value="Fibronectin type III"/>
    <property type="match status" value="2"/>
</dbReference>
<reference evidence="5" key="1">
    <citation type="submission" date="2020-06" db="EMBL/GenBank/DDBJ databases">
        <title>Draft genomic sequecing of Geomonas sp. Red745.</title>
        <authorList>
            <person name="Itoh H."/>
            <person name="Xu Z.X."/>
            <person name="Ushijima N."/>
            <person name="Masuda Y."/>
            <person name="Shiratori Y."/>
            <person name="Senoo K."/>
        </authorList>
    </citation>
    <scope>NUCLEOTIDE SEQUENCE [LARGE SCALE GENOMIC DNA]</scope>
    <source>
        <strain evidence="5">Red745</strain>
    </source>
</reference>
<sequence length="828" mass="86848">MNVKCSAVISVVLLLLFTLTTTAHAVTTTMTVQHTGSGTNIFNTIQAAIEAVHNLRVGGSTDTFEIKVLASSTAYAGPITMKDPISIYGERTGGTFISGGNPQITVSGIASGAEIRNFTFLSTGTAIAISGSSAVRITNNVFTTGTGNTAITVSSSPSSSIINNTFYKNNIAISTDTNLVITNNIFASNNKAIATSAATSNITYNDYNPSGITFTGVTLDLNSIPNTSHTNSDPKFVDPDNATVANKDFHLQSGSPCIGTGNTLYVNPGSSVSDMGAYGGPKADLTVPTVTGLTASVPQATPSTVVLSWNASTGSQVTAYRVYYGPSSGNYAGFTNATPATGSTVTSTTASIQNLPLDIPATPAAPVLAPLEVISSTVLKASWGAVAGATGYLVYYSTSAFTDTTLPATFLTVNGGSVTSVLIPNLSTGQAYFVSVIAVTQTTVFAAVTAVVDTNLAANFGVASSNESAYSTEVSQGIGQVVQSSMSNQRSDFPEATSPAPSLKSEGCFIATAAFGFYSAPQVQALRDFRDRYLMTNAPGRAFVAWYYHYGPYVAHFINVHPWLKVPVRAVLFPLIVMSLVLTGGSFLAKSSLILLATLLFTLRRRNKITPLACKTARLLPLLLLLLLPGLAQGAAERPDRPHWSFELKGGAFFPAKANSYGDGAIGQYGGTLAYKLHRMVEVGVGATYLSATGKGQLVAHQTPSSQRVDYELLPLDVFIVGRAVFSEDQLLVPYIGGGYTRLFYRERVSGGETVKGSVNGFHARGGVQVLMDGLERDASQSLYKEFGIHHTYLFVEGNYLNARADTTDGGSVNAGGTSVLGGLLFEF</sequence>
<keyword evidence="5" id="KW-1185">Reference proteome</keyword>
<dbReference type="NCBIfam" id="NF040596">
    <property type="entry name" value="MXAN_2562_fam"/>
    <property type="match status" value="1"/>
</dbReference>
<keyword evidence="2" id="KW-0732">Signal</keyword>
<dbReference type="Pfam" id="PF13229">
    <property type="entry name" value="Beta_helix"/>
    <property type="match status" value="1"/>
</dbReference>
<dbReference type="InterPro" id="IPR003961">
    <property type="entry name" value="FN3_dom"/>
</dbReference>
<feature type="domain" description="Fibronectin type-III" evidence="3">
    <location>
        <begin position="362"/>
        <end position="459"/>
    </location>
</feature>
<feature type="transmembrane region" description="Helical" evidence="1">
    <location>
        <begin position="571"/>
        <end position="600"/>
    </location>
</feature>